<comment type="caution">
    <text evidence="2">The sequence shown here is derived from an EMBL/GenBank/DDBJ whole genome shotgun (WGS) entry which is preliminary data.</text>
</comment>
<organism evidence="2 3">
    <name type="scientific">Ruficoccus amylovorans</name>
    <dbReference type="NCBI Taxonomy" id="1804625"/>
    <lineage>
        <taxon>Bacteria</taxon>
        <taxon>Pseudomonadati</taxon>
        <taxon>Verrucomicrobiota</taxon>
        <taxon>Opitutia</taxon>
        <taxon>Puniceicoccales</taxon>
        <taxon>Cerasicoccaceae</taxon>
        <taxon>Ruficoccus</taxon>
    </lineage>
</organism>
<name>A0A842HE03_9BACT</name>
<evidence type="ECO:0000313" key="3">
    <source>
        <dbReference type="Proteomes" id="UP000546464"/>
    </source>
</evidence>
<sequence>MNKLYWIVCEENDKTLYEGRFLGRTRGAALKHLKEQLGRSNLTGLVFAITEIPVTLIRELVAECVSARDTEGQSPYGTSCLPQQRASEPKPKADNIVSGDFGRNGSQGELEITHDDPPPSGATTRNHSDYDWTSIKACYMEGRGPKDVAAIMNVPLNTLRGRITREGWARERREA</sequence>
<evidence type="ECO:0000256" key="1">
    <source>
        <dbReference type="SAM" id="MobiDB-lite"/>
    </source>
</evidence>
<proteinExistence type="predicted"/>
<feature type="compositionally biased region" description="Polar residues" evidence="1">
    <location>
        <begin position="72"/>
        <end position="86"/>
    </location>
</feature>
<reference evidence="2 3" key="1">
    <citation type="submission" date="2020-07" db="EMBL/GenBank/DDBJ databases">
        <authorList>
            <person name="Feng X."/>
        </authorList>
    </citation>
    <scope>NUCLEOTIDE SEQUENCE [LARGE SCALE GENOMIC DNA]</scope>
    <source>
        <strain evidence="2 3">JCM31066</strain>
    </source>
</reference>
<feature type="region of interest" description="Disordered" evidence="1">
    <location>
        <begin position="68"/>
        <end position="128"/>
    </location>
</feature>
<keyword evidence="3" id="KW-1185">Reference proteome</keyword>
<protein>
    <submittedName>
        <fullName evidence="2">Uncharacterized protein</fullName>
    </submittedName>
</protein>
<dbReference type="EMBL" id="JACHVB010000014">
    <property type="protein sequence ID" value="MBC2593764.1"/>
    <property type="molecule type" value="Genomic_DNA"/>
</dbReference>
<gene>
    <name evidence="2" type="ORF">H5P28_05765</name>
</gene>
<accession>A0A842HE03</accession>
<dbReference type="AlphaFoldDB" id="A0A842HE03"/>
<evidence type="ECO:0000313" key="2">
    <source>
        <dbReference type="EMBL" id="MBC2593764.1"/>
    </source>
</evidence>
<dbReference type="Proteomes" id="UP000546464">
    <property type="component" value="Unassembled WGS sequence"/>
</dbReference>
<dbReference type="RefSeq" id="WP_185674763.1">
    <property type="nucleotide sequence ID" value="NZ_JACHVB010000014.1"/>
</dbReference>